<evidence type="ECO:0000256" key="10">
    <source>
        <dbReference type="ARBA" id="ARBA00022842"/>
    </source>
</evidence>
<dbReference type="Proteomes" id="UP001168380">
    <property type="component" value="Unassembled WGS sequence"/>
</dbReference>
<dbReference type="NCBIfam" id="TIGR01494">
    <property type="entry name" value="ATPase_P-type"/>
    <property type="match status" value="2"/>
</dbReference>
<gene>
    <name evidence="17" type="ORF">QWI16_06675</name>
</gene>
<feature type="transmembrane region" description="Helical" evidence="15">
    <location>
        <begin position="750"/>
        <end position="766"/>
    </location>
</feature>
<dbReference type="InterPro" id="IPR021993">
    <property type="entry name" value="ATPase-cat-bd"/>
</dbReference>
<dbReference type="PROSITE" id="PS50846">
    <property type="entry name" value="HMA_2"/>
    <property type="match status" value="1"/>
</dbReference>
<dbReference type="Pfam" id="PF12156">
    <property type="entry name" value="ATPase-cat_bd"/>
    <property type="match status" value="1"/>
</dbReference>
<dbReference type="InterPro" id="IPR023298">
    <property type="entry name" value="ATPase_P-typ_TM_dom_sf"/>
</dbReference>
<dbReference type="Gene3D" id="3.40.1110.10">
    <property type="entry name" value="Calcium-transporting ATPase, cytoplasmic domain N"/>
    <property type="match status" value="1"/>
</dbReference>
<evidence type="ECO:0000313" key="18">
    <source>
        <dbReference type="Proteomes" id="UP001168380"/>
    </source>
</evidence>
<dbReference type="InterPro" id="IPR008250">
    <property type="entry name" value="ATPase_P-typ_transduc_dom_A_sf"/>
</dbReference>
<evidence type="ECO:0000256" key="1">
    <source>
        <dbReference type="ARBA" id="ARBA00004651"/>
    </source>
</evidence>
<keyword evidence="5" id="KW-0597">Phosphoprotein</keyword>
<dbReference type="NCBIfam" id="TIGR01511">
    <property type="entry name" value="ATPase-IB1_Cu"/>
    <property type="match status" value="1"/>
</dbReference>
<keyword evidence="18" id="KW-1185">Reference proteome</keyword>
<dbReference type="RefSeq" id="WP_302712012.1">
    <property type="nucleotide sequence ID" value="NZ_JAULRT010000047.1"/>
</dbReference>
<keyword evidence="11" id="KW-1278">Translocase</keyword>
<dbReference type="InterPro" id="IPR027256">
    <property type="entry name" value="P-typ_ATPase_IB"/>
</dbReference>
<dbReference type="Pfam" id="PF00403">
    <property type="entry name" value="HMA"/>
    <property type="match status" value="1"/>
</dbReference>
<keyword evidence="4 15" id="KW-1003">Cell membrane</keyword>
<dbReference type="SUPFAM" id="SSF81653">
    <property type="entry name" value="Calcium ATPase, transduction domain A"/>
    <property type="match status" value="1"/>
</dbReference>
<accession>A0ABT8TD55</accession>
<evidence type="ECO:0000256" key="5">
    <source>
        <dbReference type="ARBA" id="ARBA00022553"/>
    </source>
</evidence>
<dbReference type="InterPro" id="IPR036412">
    <property type="entry name" value="HAD-like_sf"/>
</dbReference>
<comment type="caution">
    <text evidence="17">The sequence shown here is derived from an EMBL/GenBank/DDBJ whole genome shotgun (WGS) entry which is preliminary data.</text>
</comment>
<dbReference type="PANTHER" id="PTHR43520">
    <property type="entry name" value="ATP7, ISOFORM B"/>
    <property type="match status" value="1"/>
</dbReference>
<keyword evidence="12 15" id="KW-1133">Transmembrane helix</keyword>
<dbReference type="SUPFAM" id="SSF56784">
    <property type="entry name" value="HAD-like"/>
    <property type="match status" value="1"/>
</dbReference>
<dbReference type="Gene3D" id="3.30.70.100">
    <property type="match status" value="1"/>
</dbReference>
<feature type="transmembrane region" description="Helical" evidence="15">
    <location>
        <begin position="212"/>
        <end position="233"/>
    </location>
</feature>
<evidence type="ECO:0000256" key="11">
    <source>
        <dbReference type="ARBA" id="ARBA00022967"/>
    </source>
</evidence>
<evidence type="ECO:0000256" key="8">
    <source>
        <dbReference type="ARBA" id="ARBA00022741"/>
    </source>
</evidence>
<reference evidence="17" key="1">
    <citation type="submission" date="2023-07" db="EMBL/GenBank/DDBJ databases">
        <title>Gilvimarinus algae sp. nov., isolated from the surface of Kelp.</title>
        <authorList>
            <person name="Sun Y.Y."/>
            <person name="Gong Y."/>
            <person name="Du Z.J."/>
        </authorList>
    </citation>
    <scope>NUCLEOTIDE SEQUENCE</scope>
    <source>
        <strain evidence="17">SDUM040014</strain>
    </source>
</reference>
<keyword evidence="7 15" id="KW-0479">Metal-binding</keyword>
<comment type="similarity">
    <text evidence="2 15">Belongs to the cation transport ATPase (P-type) (TC 3.A.3) family. Type IB subfamily.</text>
</comment>
<feature type="transmembrane region" description="Helical" evidence="15">
    <location>
        <begin position="273"/>
        <end position="291"/>
    </location>
</feature>
<dbReference type="CDD" id="cd00371">
    <property type="entry name" value="HMA"/>
    <property type="match status" value="1"/>
</dbReference>
<evidence type="ECO:0000256" key="3">
    <source>
        <dbReference type="ARBA" id="ARBA00022448"/>
    </source>
</evidence>
<dbReference type="PROSITE" id="PS00154">
    <property type="entry name" value="ATPASE_E1_E2"/>
    <property type="match status" value="1"/>
</dbReference>
<keyword evidence="10" id="KW-0460">Magnesium</keyword>
<comment type="subcellular location">
    <subcellularLocation>
        <location evidence="1">Cell membrane</location>
        <topology evidence="1">Multi-pass membrane protein</topology>
    </subcellularLocation>
</comment>
<dbReference type="NCBIfam" id="TIGR01512">
    <property type="entry name" value="ATPase-IB2_Cd"/>
    <property type="match status" value="1"/>
</dbReference>
<evidence type="ECO:0000256" key="4">
    <source>
        <dbReference type="ARBA" id="ARBA00022475"/>
    </source>
</evidence>
<feature type="domain" description="HMA" evidence="16">
    <location>
        <begin position="96"/>
        <end position="162"/>
    </location>
</feature>
<keyword evidence="14 15" id="KW-0472">Membrane</keyword>
<evidence type="ECO:0000256" key="13">
    <source>
        <dbReference type="ARBA" id="ARBA00023065"/>
    </source>
</evidence>
<dbReference type="PRINTS" id="PR00119">
    <property type="entry name" value="CATATPASE"/>
</dbReference>
<dbReference type="InterPro" id="IPR018303">
    <property type="entry name" value="ATPase_P-typ_P_site"/>
</dbReference>
<keyword evidence="13" id="KW-0406">Ion transport</keyword>
<keyword evidence="8 15" id="KW-0547">Nucleotide-binding</keyword>
<feature type="transmembrane region" description="Helical" evidence="15">
    <location>
        <begin position="425"/>
        <end position="447"/>
    </location>
</feature>
<evidence type="ECO:0000256" key="12">
    <source>
        <dbReference type="ARBA" id="ARBA00022989"/>
    </source>
</evidence>
<feature type="transmembrane region" description="Helical" evidence="15">
    <location>
        <begin position="245"/>
        <end position="267"/>
    </location>
</feature>
<keyword evidence="9 15" id="KW-0067">ATP-binding</keyword>
<dbReference type="CDD" id="cd02079">
    <property type="entry name" value="P-type_ATPase_HM"/>
    <property type="match status" value="1"/>
</dbReference>
<organism evidence="17 18">
    <name type="scientific">Gilvimarinus algae</name>
    <dbReference type="NCBI Taxonomy" id="3058037"/>
    <lineage>
        <taxon>Bacteria</taxon>
        <taxon>Pseudomonadati</taxon>
        <taxon>Pseudomonadota</taxon>
        <taxon>Gammaproteobacteria</taxon>
        <taxon>Cellvibrionales</taxon>
        <taxon>Cellvibrionaceae</taxon>
        <taxon>Gilvimarinus</taxon>
    </lineage>
</organism>
<evidence type="ECO:0000256" key="15">
    <source>
        <dbReference type="RuleBase" id="RU362081"/>
    </source>
</evidence>
<evidence type="ECO:0000259" key="16">
    <source>
        <dbReference type="PROSITE" id="PS50846"/>
    </source>
</evidence>
<name>A0ABT8TD55_9GAMM</name>
<dbReference type="InterPro" id="IPR036163">
    <property type="entry name" value="HMA_dom_sf"/>
</dbReference>
<dbReference type="InterPro" id="IPR023299">
    <property type="entry name" value="ATPase_P-typ_cyto_dom_N"/>
</dbReference>
<dbReference type="NCBIfam" id="TIGR01525">
    <property type="entry name" value="ATPase-IB_hvy"/>
    <property type="match status" value="1"/>
</dbReference>
<evidence type="ECO:0000256" key="6">
    <source>
        <dbReference type="ARBA" id="ARBA00022692"/>
    </source>
</evidence>
<dbReference type="PROSITE" id="PS01229">
    <property type="entry name" value="COF_2"/>
    <property type="match status" value="1"/>
</dbReference>
<dbReference type="Gene3D" id="3.40.50.1000">
    <property type="entry name" value="HAD superfamily/HAD-like"/>
    <property type="match status" value="1"/>
</dbReference>
<sequence length="794" mass="85156">MSEPNTPQDDCYHCGLPLPRGDVYPLEIDGVRRLMCCPGCQAVAGAIVEGGLSRFYQYRSQLSERPSQESLATGFAVYDLPELQESFVVPLAESRHQANLLLQGISCAACSWLVEKHMARVAGLISVQVNVTSHRAQLVYDPALTSPARLMAELAAIGYRPVPATDEEREKFEARENRLALTRLGVAGFGMMQAGMVAVGLYTGAADEWQNLLRWLSLLLSTPVVLFSAWPFFRAAWRSLRGGALVMDVPVSLAIGIGYGASAWATLSGTGEVYFESIAMFVFFLLVGRYLEMRSRAKSRIGRANVAQLIPPVATRWHEQAWQQVPVRLLVPGDRIRVDAGQSFAADGRVLAGSTSVNEALLTGESRPVEKAPGAVVIAGSENVDSPVEVEVTAVGSETRLSAIERLIERAGSEKPQQVALADRVARYFVAAVLIVCSVVFALWYALAPERALWVALSVLVVTCPCALALAMPTALTAATEALRRRGLLLTRGHVLEALNHANRVIFDKTGTLTSGRLSVAQVRVLREGYGQDDLLGIAAALEEGTSHPIAHAFAPWRGLARAGELKQTTGSGVTGVVEGIAYRIGRPAFVGGGGAVPDAEHLWLLLGDETGPLAYIGLDDPIRPEARSVVERLQARGLAVELLSGDGRENVARLARELNIDQYRAQASPDDKLTHLAQRQRGGDRIIMVGDGINDVPVLSAADVSIAMARSSELARTHADALLLTDSLEPLDRALQTAGRTATVIRQNLALSLLYNLLALPLAAAGLVPPWAAALGMTSSSLVVVLNALRLSR</sequence>
<dbReference type="Gene3D" id="2.70.150.10">
    <property type="entry name" value="Calcium-transporting ATPase, cytoplasmic transduction domain A"/>
    <property type="match status" value="1"/>
</dbReference>
<dbReference type="Pfam" id="PF00122">
    <property type="entry name" value="E1-E2_ATPase"/>
    <property type="match status" value="1"/>
</dbReference>
<dbReference type="SUPFAM" id="SSF81665">
    <property type="entry name" value="Calcium ATPase, transmembrane domain M"/>
    <property type="match status" value="1"/>
</dbReference>
<dbReference type="Pfam" id="PF00702">
    <property type="entry name" value="Hydrolase"/>
    <property type="match status" value="1"/>
</dbReference>
<evidence type="ECO:0000256" key="14">
    <source>
        <dbReference type="ARBA" id="ARBA00023136"/>
    </source>
</evidence>
<evidence type="ECO:0000256" key="9">
    <source>
        <dbReference type="ARBA" id="ARBA00022840"/>
    </source>
</evidence>
<feature type="transmembrane region" description="Helical" evidence="15">
    <location>
        <begin position="453"/>
        <end position="476"/>
    </location>
</feature>
<dbReference type="InterPro" id="IPR023214">
    <property type="entry name" value="HAD_sf"/>
</dbReference>
<keyword evidence="6 15" id="KW-0812">Transmembrane</keyword>
<dbReference type="SUPFAM" id="SSF55008">
    <property type="entry name" value="HMA, heavy metal-associated domain"/>
    <property type="match status" value="1"/>
</dbReference>
<evidence type="ECO:0000313" key="17">
    <source>
        <dbReference type="EMBL" id="MDO3381855.1"/>
    </source>
</evidence>
<dbReference type="PANTHER" id="PTHR43520:SF5">
    <property type="entry name" value="CATION-TRANSPORTING P-TYPE ATPASE-RELATED"/>
    <property type="match status" value="1"/>
</dbReference>
<proteinExistence type="inferred from homology"/>
<protein>
    <submittedName>
        <fullName evidence="17">Heavy metal translocating P-type ATPase</fullName>
    </submittedName>
</protein>
<dbReference type="EMBL" id="JAULRT010000047">
    <property type="protein sequence ID" value="MDO3381855.1"/>
    <property type="molecule type" value="Genomic_DNA"/>
</dbReference>
<evidence type="ECO:0000256" key="7">
    <source>
        <dbReference type="ARBA" id="ARBA00022723"/>
    </source>
</evidence>
<feature type="transmembrane region" description="Helical" evidence="15">
    <location>
        <begin position="184"/>
        <end position="206"/>
    </location>
</feature>
<dbReference type="InterPro" id="IPR001757">
    <property type="entry name" value="P_typ_ATPase"/>
</dbReference>
<keyword evidence="3" id="KW-0813">Transport</keyword>
<dbReference type="InterPro" id="IPR006121">
    <property type="entry name" value="HMA_dom"/>
</dbReference>
<dbReference type="InterPro" id="IPR059000">
    <property type="entry name" value="ATPase_P-type_domA"/>
</dbReference>
<evidence type="ECO:0000256" key="2">
    <source>
        <dbReference type="ARBA" id="ARBA00006024"/>
    </source>
</evidence>